<gene>
    <name evidence="4" type="ORF">CBEIBR21_12915</name>
</gene>
<evidence type="ECO:0000313" key="4">
    <source>
        <dbReference type="EMBL" id="OOP72717.1"/>
    </source>
</evidence>
<organism evidence="4 5">
    <name type="scientific">Clostridium beijerinckii</name>
    <name type="common">Clostridium MP</name>
    <dbReference type="NCBI Taxonomy" id="1520"/>
    <lineage>
        <taxon>Bacteria</taxon>
        <taxon>Bacillati</taxon>
        <taxon>Bacillota</taxon>
        <taxon>Clostridia</taxon>
        <taxon>Eubacteriales</taxon>
        <taxon>Clostridiaceae</taxon>
        <taxon>Clostridium</taxon>
    </lineage>
</organism>
<evidence type="ECO:0000256" key="2">
    <source>
        <dbReference type="SAM" id="SignalP"/>
    </source>
</evidence>
<protein>
    <submittedName>
        <fullName evidence="4">BMP family ABC transporter substrate-binding protein</fullName>
    </submittedName>
</protein>
<feature type="signal peptide" evidence="2">
    <location>
        <begin position="1"/>
        <end position="29"/>
    </location>
</feature>
<dbReference type="InterPro" id="IPR052910">
    <property type="entry name" value="ABC-Purine-Binding"/>
</dbReference>
<dbReference type="Pfam" id="PF02608">
    <property type="entry name" value="Bmp"/>
    <property type="match status" value="1"/>
</dbReference>
<comment type="caution">
    <text evidence="4">The sequence shown here is derived from an EMBL/GenBank/DDBJ whole genome shotgun (WGS) entry which is preliminary data.</text>
</comment>
<dbReference type="RefSeq" id="WP_078115831.1">
    <property type="nucleotide sequence ID" value="NZ_CP144906.1"/>
</dbReference>
<evidence type="ECO:0000259" key="3">
    <source>
        <dbReference type="Pfam" id="PF02608"/>
    </source>
</evidence>
<dbReference type="PANTHER" id="PTHR43208">
    <property type="entry name" value="ABC TRANSPORTER SUBSTRATE-BINDING PROTEIN"/>
    <property type="match status" value="1"/>
</dbReference>
<sequence>MNKNIKKKLLTVIAAVACSTMLLVGCGSASTQTSKDDGKETKTEASGEKLKVGFIYIGSASDGGYSQAHDNGRKYLEEKLPNVETIVKESVPEGQEVEKVATDMIDQGAKVIFATSFGYMDYIEKVSKEYPDVKFFHCSGYKTTDNMSTYFGREYQARYLTGIVAGMKSKNGKIGYVAAFPIPEVVRATNAFALGVRSVNPNAVVKVTWTNTWYDPAKEKEAAISLLDQGVDVIGQYQDTTAAQQAAEERGAFSIGSDLDMSASAPKANMTSAVWNWGTYYVEAVKTVMDGKFKSESYWGGIDTGIVDIAPLTKNAPEGAQAKVDEAKAKMVSKSWDVFTGPIKDQSGAIKVAEGQKMTDKELLSFDWLVEGVEGQISK</sequence>
<accession>A0A1S9N5A3</accession>
<name>A0A1S9N5A3_CLOBE</name>
<dbReference type="EMBL" id="MWMH01000004">
    <property type="protein sequence ID" value="OOP72717.1"/>
    <property type="molecule type" value="Genomic_DNA"/>
</dbReference>
<dbReference type="AlphaFoldDB" id="A0A1S9N5A3"/>
<evidence type="ECO:0000313" key="5">
    <source>
        <dbReference type="Proteomes" id="UP000190959"/>
    </source>
</evidence>
<dbReference type="Gene3D" id="3.40.50.2300">
    <property type="match status" value="2"/>
</dbReference>
<reference evidence="4 5" key="1">
    <citation type="submission" date="2017-02" db="EMBL/GenBank/DDBJ databases">
        <title>Genome sequence of Clostridium beijerinckii Br21.</title>
        <authorList>
            <person name="Fonseca B.C."/>
            <person name="Guazzaroni M.E."/>
            <person name="Riano-Pachon D.M."/>
            <person name="Reginatto V."/>
        </authorList>
    </citation>
    <scope>NUCLEOTIDE SEQUENCE [LARGE SCALE GENOMIC DNA]</scope>
    <source>
        <strain evidence="4 5">Br21</strain>
    </source>
</reference>
<feature type="chain" id="PRO_5010540359" evidence="2">
    <location>
        <begin position="30"/>
        <end position="379"/>
    </location>
</feature>
<dbReference type="GO" id="GO:0005886">
    <property type="term" value="C:plasma membrane"/>
    <property type="evidence" value="ECO:0007669"/>
    <property type="project" value="InterPro"/>
</dbReference>
<dbReference type="PROSITE" id="PS51257">
    <property type="entry name" value="PROKAR_LIPOPROTEIN"/>
    <property type="match status" value="1"/>
</dbReference>
<dbReference type="InterPro" id="IPR003760">
    <property type="entry name" value="PnrA-like"/>
</dbReference>
<evidence type="ECO:0000256" key="1">
    <source>
        <dbReference type="ARBA" id="ARBA00022729"/>
    </source>
</evidence>
<dbReference type="PANTHER" id="PTHR43208:SF1">
    <property type="entry name" value="ABC TRANSPORTER SUBSTRATE-BINDING PROTEIN"/>
    <property type="match status" value="1"/>
</dbReference>
<dbReference type="CDD" id="cd19963">
    <property type="entry name" value="PBP1_BMP-like"/>
    <property type="match status" value="1"/>
</dbReference>
<proteinExistence type="predicted"/>
<keyword evidence="1 2" id="KW-0732">Signal</keyword>
<feature type="domain" description="ABC transporter substrate-binding protein PnrA-like" evidence="3">
    <location>
        <begin position="50"/>
        <end position="330"/>
    </location>
</feature>
<dbReference type="Proteomes" id="UP000190959">
    <property type="component" value="Unassembled WGS sequence"/>
</dbReference>